<keyword evidence="2" id="KW-0812">Transmembrane</keyword>
<dbReference type="InterPro" id="IPR017969">
    <property type="entry name" value="Heavy-metal-associated_CS"/>
</dbReference>
<dbReference type="CDD" id="cd00371">
    <property type="entry name" value="HMA"/>
    <property type="match status" value="1"/>
</dbReference>
<feature type="domain" description="HMA" evidence="3">
    <location>
        <begin position="187"/>
        <end position="252"/>
    </location>
</feature>
<dbReference type="GO" id="GO:0046872">
    <property type="term" value="F:metal ion binding"/>
    <property type="evidence" value="ECO:0007669"/>
    <property type="project" value="UniProtKB-KW"/>
</dbReference>
<keyword evidence="2" id="KW-1133">Transmembrane helix</keyword>
<protein>
    <recommendedName>
        <fullName evidence="3">HMA domain-containing protein</fullName>
    </recommendedName>
</protein>
<evidence type="ECO:0000313" key="5">
    <source>
        <dbReference type="Proteomes" id="UP000287651"/>
    </source>
</evidence>
<dbReference type="AlphaFoldDB" id="A0A427AB03"/>
<evidence type="ECO:0000313" key="4">
    <source>
        <dbReference type="EMBL" id="RRT73379.1"/>
    </source>
</evidence>
<name>A0A427AB03_ENSVE</name>
<dbReference type="SUPFAM" id="SSF55008">
    <property type="entry name" value="HMA, heavy metal-associated domain"/>
    <property type="match status" value="1"/>
</dbReference>
<comment type="caution">
    <text evidence="4">The sequence shown here is derived from an EMBL/GenBank/DDBJ whole genome shotgun (WGS) entry which is preliminary data.</text>
</comment>
<feature type="transmembrane region" description="Helical" evidence="2">
    <location>
        <begin position="230"/>
        <end position="251"/>
    </location>
</feature>
<dbReference type="PANTHER" id="PTHR46594:SF4">
    <property type="entry name" value="P-TYPE CATION-TRANSPORTING ATPASE"/>
    <property type="match status" value="1"/>
</dbReference>
<keyword evidence="1" id="KW-0479">Metal-binding</keyword>
<dbReference type="Proteomes" id="UP000287651">
    <property type="component" value="Unassembled WGS sequence"/>
</dbReference>
<dbReference type="EMBL" id="AMZH03003113">
    <property type="protein sequence ID" value="RRT73379.1"/>
    <property type="molecule type" value="Genomic_DNA"/>
</dbReference>
<dbReference type="InterPro" id="IPR006121">
    <property type="entry name" value="HMA_dom"/>
</dbReference>
<evidence type="ECO:0000256" key="1">
    <source>
        <dbReference type="ARBA" id="ARBA00022723"/>
    </source>
</evidence>
<accession>A0A427AB03</accession>
<dbReference type="Gene3D" id="3.30.70.100">
    <property type="match status" value="1"/>
</dbReference>
<dbReference type="PANTHER" id="PTHR46594">
    <property type="entry name" value="P-TYPE CATION-TRANSPORTING ATPASE"/>
    <property type="match status" value="1"/>
</dbReference>
<organism evidence="4 5">
    <name type="scientific">Ensete ventricosum</name>
    <name type="common">Abyssinian banana</name>
    <name type="synonym">Musa ensete</name>
    <dbReference type="NCBI Taxonomy" id="4639"/>
    <lineage>
        <taxon>Eukaryota</taxon>
        <taxon>Viridiplantae</taxon>
        <taxon>Streptophyta</taxon>
        <taxon>Embryophyta</taxon>
        <taxon>Tracheophyta</taxon>
        <taxon>Spermatophyta</taxon>
        <taxon>Magnoliopsida</taxon>
        <taxon>Liliopsida</taxon>
        <taxon>Zingiberales</taxon>
        <taxon>Musaceae</taxon>
        <taxon>Ensete</taxon>
    </lineage>
</organism>
<dbReference type="PROSITE" id="PS01047">
    <property type="entry name" value="HMA_1"/>
    <property type="match status" value="1"/>
</dbReference>
<evidence type="ECO:0000259" key="3">
    <source>
        <dbReference type="PROSITE" id="PS50846"/>
    </source>
</evidence>
<dbReference type="InterPro" id="IPR036163">
    <property type="entry name" value="HMA_dom_sf"/>
</dbReference>
<keyword evidence="2" id="KW-0472">Membrane</keyword>
<proteinExistence type="predicted"/>
<dbReference type="Pfam" id="PF00403">
    <property type="entry name" value="HMA"/>
    <property type="match status" value="1"/>
</dbReference>
<gene>
    <name evidence="4" type="ORF">B296_00004436</name>
</gene>
<sequence>MEDELLQAVKALENARTELLRQAIVQYKESTGFKEGLKRMGQVTTNTDIGVCLFSDNFDDSLRAFPVRSQLPTGPSRVADLDFLKHQVAHHDELRAHSTVGFPVSGRPRWRASCPGARGRDELAMEEKREMGREGIGGGSMGSRAFLMSRLGGRPHYPSMPRYPKKPAGVLAEGGADLEARPEPEKRVALLTVLGMTCSACAGSVEKAIKRLPGIHDAAVDVLNDRAQVVFYPAFVSVSSTLLLLFLPAGWL</sequence>
<dbReference type="PROSITE" id="PS50846">
    <property type="entry name" value="HMA_2"/>
    <property type="match status" value="1"/>
</dbReference>
<evidence type="ECO:0000256" key="2">
    <source>
        <dbReference type="SAM" id="Phobius"/>
    </source>
</evidence>
<reference evidence="4 5" key="1">
    <citation type="journal article" date="2014" name="Agronomy (Basel)">
        <title>A Draft Genome Sequence for Ensete ventricosum, the Drought-Tolerant Tree Against Hunger.</title>
        <authorList>
            <person name="Harrison J."/>
            <person name="Moore K.A."/>
            <person name="Paszkiewicz K."/>
            <person name="Jones T."/>
            <person name="Grant M."/>
            <person name="Ambacheew D."/>
            <person name="Muzemil S."/>
            <person name="Studholme D.J."/>
        </authorList>
    </citation>
    <scope>NUCLEOTIDE SEQUENCE [LARGE SCALE GENOMIC DNA]</scope>
</reference>